<protein>
    <submittedName>
        <fullName evidence="3">Uncharacterized protein</fullName>
    </submittedName>
</protein>
<feature type="transmembrane region" description="Helical" evidence="2">
    <location>
        <begin position="49"/>
        <end position="67"/>
    </location>
</feature>
<reference evidence="4" key="1">
    <citation type="journal article" date="2019" name="Int. J. Syst. Evol. Microbiol.">
        <title>The Global Catalogue of Microorganisms (GCM) 10K type strain sequencing project: providing services to taxonomists for standard genome sequencing and annotation.</title>
        <authorList>
            <consortium name="The Broad Institute Genomics Platform"/>
            <consortium name="The Broad Institute Genome Sequencing Center for Infectious Disease"/>
            <person name="Wu L."/>
            <person name="Ma J."/>
        </authorList>
    </citation>
    <scope>NUCLEOTIDE SEQUENCE [LARGE SCALE GENOMIC DNA]</scope>
    <source>
        <strain evidence="4">CGMCC 4.7676</strain>
    </source>
</reference>
<comment type="caution">
    <text evidence="3">The sequence shown here is derived from an EMBL/GenBank/DDBJ whole genome shotgun (WGS) entry which is preliminary data.</text>
</comment>
<keyword evidence="2" id="KW-0472">Membrane</keyword>
<keyword evidence="2" id="KW-1133">Transmembrane helix</keyword>
<evidence type="ECO:0000256" key="2">
    <source>
        <dbReference type="SAM" id="Phobius"/>
    </source>
</evidence>
<evidence type="ECO:0000313" key="3">
    <source>
        <dbReference type="EMBL" id="MFC3452221.1"/>
    </source>
</evidence>
<keyword evidence="4" id="KW-1185">Reference proteome</keyword>
<evidence type="ECO:0000256" key="1">
    <source>
        <dbReference type="SAM" id="MobiDB-lite"/>
    </source>
</evidence>
<sequence>MSVEVGNDPAGKRASDYFGVSDVAVIAAGAVSGAVGAYAYYYSDLLRPLAHSFTIWIVLIVAVVPGMPRPARHRGDRGGRGPAGRRLRPAV</sequence>
<organism evidence="3 4">
    <name type="scientific">Amycolatopsis speibonae</name>
    <dbReference type="NCBI Taxonomy" id="1450224"/>
    <lineage>
        <taxon>Bacteria</taxon>
        <taxon>Bacillati</taxon>
        <taxon>Actinomycetota</taxon>
        <taxon>Actinomycetes</taxon>
        <taxon>Pseudonocardiales</taxon>
        <taxon>Pseudonocardiaceae</taxon>
        <taxon>Amycolatopsis</taxon>
    </lineage>
</organism>
<dbReference type="Proteomes" id="UP001595645">
    <property type="component" value="Unassembled WGS sequence"/>
</dbReference>
<feature type="transmembrane region" description="Helical" evidence="2">
    <location>
        <begin position="23"/>
        <end position="43"/>
    </location>
</feature>
<evidence type="ECO:0000313" key="4">
    <source>
        <dbReference type="Proteomes" id="UP001595645"/>
    </source>
</evidence>
<name>A0ABV7P355_9PSEU</name>
<feature type="region of interest" description="Disordered" evidence="1">
    <location>
        <begin position="69"/>
        <end position="91"/>
    </location>
</feature>
<gene>
    <name evidence="3" type="ORF">ACFOSH_22530</name>
</gene>
<keyword evidence="2" id="KW-0812">Transmembrane</keyword>
<proteinExistence type="predicted"/>
<dbReference type="EMBL" id="JBHRWK010000033">
    <property type="protein sequence ID" value="MFC3452221.1"/>
    <property type="molecule type" value="Genomic_DNA"/>
</dbReference>
<dbReference type="RefSeq" id="WP_378241011.1">
    <property type="nucleotide sequence ID" value="NZ_JBHRWK010000033.1"/>
</dbReference>
<accession>A0ABV7P355</accession>